<keyword evidence="2" id="KW-0472">Membrane</keyword>
<comment type="caution">
    <text evidence="3">The sequence shown here is derived from an EMBL/GenBank/DDBJ whole genome shotgun (WGS) entry which is preliminary data.</text>
</comment>
<sequence length="305" mass="32400">MSTTTTTATTASGFSPATPQTRPTSGSAPNTPTQRPSPSPSTPGKWQHPRLDEIIRRRDASTFDSRNLHTFGLNMTFLIGSFVLPALFQSTLQTNIFPDTTTSSYILRYATYLIRSVLILNMLLSLTPLFRPRDTCDDIPLTDTQRTRLALPPRSRPASPAEIQSYVTPPRYSRSATPGSGNSTRGGAQGSESPLGRGLASPLENSLRRESFNSTRRLSPLNANGSGSGVDHRRRLSFQTSGRSSPSEFEAWGGSVGSVGTPTKSGKASVGLNSKWLYEKGRGSPRGAASGSGLAGFGGGGSVFG</sequence>
<feature type="compositionally biased region" description="Gly residues" evidence="1">
    <location>
        <begin position="293"/>
        <end position="305"/>
    </location>
</feature>
<feature type="transmembrane region" description="Helical" evidence="2">
    <location>
        <begin position="109"/>
        <end position="130"/>
    </location>
</feature>
<dbReference type="Pfam" id="PF08058">
    <property type="entry name" value="NPCC"/>
    <property type="match status" value="1"/>
</dbReference>
<feature type="compositionally biased region" description="Polar residues" evidence="1">
    <location>
        <begin position="237"/>
        <end position="247"/>
    </location>
</feature>
<dbReference type="EMBL" id="NAJL01000014">
    <property type="protein sequence ID" value="TKA29605.1"/>
    <property type="molecule type" value="Genomic_DNA"/>
</dbReference>
<dbReference type="InterPro" id="IPR012578">
    <property type="entry name" value="Nucl_pore_cmplx"/>
</dbReference>
<dbReference type="OrthoDB" id="429932at2759"/>
<dbReference type="Proteomes" id="UP000308549">
    <property type="component" value="Unassembled WGS sequence"/>
</dbReference>
<feature type="compositionally biased region" description="Polar residues" evidence="1">
    <location>
        <begin position="12"/>
        <end position="28"/>
    </location>
</feature>
<reference evidence="3 4" key="1">
    <citation type="submission" date="2017-03" db="EMBL/GenBank/DDBJ databases">
        <title>Genomes of endolithic fungi from Antarctica.</title>
        <authorList>
            <person name="Coleine C."/>
            <person name="Masonjones S."/>
            <person name="Stajich J.E."/>
        </authorList>
    </citation>
    <scope>NUCLEOTIDE SEQUENCE [LARGE SCALE GENOMIC DNA]</scope>
    <source>
        <strain evidence="3 4">CCFEE 6315</strain>
    </source>
</reference>
<gene>
    <name evidence="3" type="ORF">B0A50_03619</name>
</gene>
<evidence type="ECO:0000313" key="3">
    <source>
        <dbReference type="EMBL" id="TKA29605.1"/>
    </source>
</evidence>
<feature type="region of interest" description="Disordered" evidence="1">
    <location>
        <begin position="142"/>
        <end position="269"/>
    </location>
</feature>
<feature type="compositionally biased region" description="Low complexity" evidence="1">
    <location>
        <begin position="1"/>
        <end position="11"/>
    </location>
</feature>
<feature type="compositionally biased region" description="Polar residues" evidence="1">
    <location>
        <begin position="212"/>
        <end position="225"/>
    </location>
</feature>
<dbReference type="GO" id="GO:0070762">
    <property type="term" value="C:nuclear pore transmembrane ring"/>
    <property type="evidence" value="ECO:0007669"/>
    <property type="project" value="TreeGrafter"/>
</dbReference>
<evidence type="ECO:0008006" key="5">
    <source>
        <dbReference type="Google" id="ProtNLM"/>
    </source>
</evidence>
<dbReference type="PANTHER" id="PTHR28003">
    <property type="entry name" value="NUCLEOPORIN POM34"/>
    <property type="match status" value="1"/>
</dbReference>
<keyword evidence="4" id="KW-1185">Reference proteome</keyword>
<feature type="region of interest" description="Disordered" evidence="1">
    <location>
        <begin position="282"/>
        <end position="305"/>
    </location>
</feature>
<dbReference type="GO" id="GO:0006606">
    <property type="term" value="P:protein import into nucleus"/>
    <property type="evidence" value="ECO:0007669"/>
    <property type="project" value="TreeGrafter"/>
</dbReference>
<dbReference type="GO" id="GO:0030474">
    <property type="term" value="P:spindle pole body duplication"/>
    <property type="evidence" value="ECO:0007669"/>
    <property type="project" value="TreeGrafter"/>
</dbReference>
<name>A0A4U0U607_9PEZI</name>
<keyword evidence="2" id="KW-0812">Transmembrane</keyword>
<feature type="compositionally biased region" description="Low complexity" evidence="1">
    <location>
        <begin position="148"/>
        <end position="161"/>
    </location>
</feature>
<evidence type="ECO:0000256" key="1">
    <source>
        <dbReference type="SAM" id="MobiDB-lite"/>
    </source>
</evidence>
<accession>A0A4U0U607</accession>
<dbReference type="GO" id="GO:0005640">
    <property type="term" value="C:nuclear outer membrane"/>
    <property type="evidence" value="ECO:0007669"/>
    <property type="project" value="TreeGrafter"/>
</dbReference>
<feature type="compositionally biased region" description="Polar residues" evidence="1">
    <location>
        <begin position="174"/>
        <end position="192"/>
    </location>
</feature>
<feature type="transmembrane region" description="Helical" evidence="2">
    <location>
        <begin position="68"/>
        <end position="88"/>
    </location>
</feature>
<dbReference type="PANTHER" id="PTHR28003:SF1">
    <property type="entry name" value="NUCLEOPORIN POM34"/>
    <property type="match status" value="1"/>
</dbReference>
<evidence type="ECO:0000313" key="4">
    <source>
        <dbReference type="Proteomes" id="UP000308549"/>
    </source>
</evidence>
<dbReference type="AlphaFoldDB" id="A0A4U0U607"/>
<organism evidence="3 4">
    <name type="scientific">Salinomyces thailandicus</name>
    <dbReference type="NCBI Taxonomy" id="706561"/>
    <lineage>
        <taxon>Eukaryota</taxon>
        <taxon>Fungi</taxon>
        <taxon>Dikarya</taxon>
        <taxon>Ascomycota</taxon>
        <taxon>Pezizomycotina</taxon>
        <taxon>Dothideomycetes</taxon>
        <taxon>Dothideomycetidae</taxon>
        <taxon>Mycosphaerellales</taxon>
        <taxon>Teratosphaeriaceae</taxon>
        <taxon>Salinomyces</taxon>
    </lineage>
</organism>
<proteinExistence type="predicted"/>
<keyword evidence="2" id="KW-1133">Transmembrane helix</keyword>
<feature type="region of interest" description="Disordered" evidence="1">
    <location>
        <begin position="1"/>
        <end position="50"/>
    </location>
</feature>
<evidence type="ECO:0000256" key="2">
    <source>
        <dbReference type="SAM" id="Phobius"/>
    </source>
</evidence>
<protein>
    <recommendedName>
        <fullName evidence="5">Nuclear pore complex component</fullName>
    </recommendedName>
</protein>